<dbReference type="Proteomes" id="UP000258309">
    <property type="component" value="Unassembled WGS sequence"/>
</dbReference>
<dbReference type="AlphaFoldDB" id="A0A3E2GRH9"/>
<keyword evidence="3" id="KW-1185">Reference proteome</keyword>
<sequence>MLHIVKEPVWRAAPFSDVSMVVLHQEIAMMSAPPYGVKQAALCWQDSATAGDAQCTFDCVNVTASNGSIFYPVGCSFTITNTTAPPSSVSLNLPTAASTPPSSTNNAYI</sequence>
<proteinExistence type="predicted"/>
<evidence type="ECO:0000256" key="1">
    <source>
        <dbReference type="SAM" id="MobiDB-lite"/>
    </source>
</evidence>
<name>A0A3E2GRH9_SCYLI</name>
<protein>
    <submittedName>
        <fullName evidence="2">Uncharacterized protein</fullName>
    </submittedName>
</protein>
<organism evidence="2 3">
    <name type="scientific">Scytalidium lignicola</name>
    <name type="common">Hyphomycete</name>
    <dbReference type="NCBI Taxonomy" id="5539"/>
    <lineage>
        <taxon>Eukaryota</taxon>
        <taxon>Fungi</taxon>
        <taxon>Dikarya</taxon>
        <taxon>Ascomycota</taxon>
        <taxon>Pezizomycotina</taxon>
        <taxon>Leotiomycetes</taxon>
        <taxon>Leotiomycetes incertae sedis</taxon>
        <taxon>Scytalidium</taxon>
    </lineage>
</organism>
<reference evidence="2 3" key="1">
    <citation type="submission" date="2018-05" db="EMBL/GenBank/DDBJ databases">
        <title>Draft genome sequence of Scytalidium lignicola DSM 105466, a ubiquitous saprotrophic fungus.</title>
        <authorList>
            <person name="Buettner E."/>
            <person name="Gebauer A.M."/>
            <person name="Hofrichter M."/>
            <person name="Liers C."/>
            <person name="Kellner H."/>
        </authorList>
    </citation>
    <scope>NUCLEOTIDE SEQUENCE [LARGE SCALE GENOMIC DNA]</scope>
    <source>
        <strain evidence="2 3">DSM 105466</strain>
    </source>
</reference>
<dbReference type="EMBL" id="NCSJ02000719">
    <property type="protein sequence ID" value="RFU23608.1"/>
    <property type="molecule type" value="Genomic_DNA"/>
</dbReference>
<feature type="non-terminal residue" evidence="2">
    <location>
        <position position="109"/>
    </location>
</feature>
<gene>
    <name evidence="2" type="ORF">B7463_g12730</name>
</gene>
<feature type="non-terminal residue" evidence="2">
    <location>
        <position position="1"/>
    </location>
</feature>
<feature type="region of interest" description="Disordered" evidence="1">
    <location>
        <begin position="90"/>
        <end position="109"/>
    </location>
</feature>
<dbReference type="OrthoDB" id="3553515at2759"/>
<evidence type="ECO:0000313" key="2">
    <source>
        <dbReference type="EMBL" id="RFU23608.1"/>
    </source>
</evidence>
<comment type="caution">
    <text evidence="2">The sequence shown here is derived from an EMBL/GenBank/DDBJ whole genome shotgun (WGS) entry which is preliminary data.</text>
</comment>
<evidence type="ECO:0000313" key="3">
    <source>
        <dbReference type="Proteomes" id="UP000258309"/>
    </source>
</evidence>
<accession>A0A3E2GRH9</accession>